<dbReference type="EMBL" id="JAVRHT010000003">
    <property type="protein sequence ID" value="MDT0630596.1"/>
    <property type="molecule type" value="Genomic_DNA"/>
</dbReference>
<reference evidence="2 3" key="1">
    <citation type="submission" date="2023-09" db="EMBL/GenBank/DDBJ databases">
        <authorList>
            <person name="Rey-Velasco X."/>
        </authorList>
    </citation>
    <scope>NUCLEOTIDE SEQUENCE [LARGE SCALE GENOMIC DNA]</scope>
    <source>
        <strain evidence="2 3">F394</strain>
    </source>
</reference>
<dbReference type="Proteomes" id="UP001267426">
    <property type="component" value="Unassembled WGS sequence"/>
</dbReference>
<evidence type="ECO:0000259" key="1">
    <source>
        <dbReference type="Pfam" id="PF13579"/>
    </source>
</evidence>
<dbReference type="PANTHER" id="PTHR12526:SF638">
    <property type="entry name" value="SPORE COAT PROTEIN SA"/>
    <property type="match status" value="1"/>
</dbReference>
<dbReference type="SUPFAM" id="SSF53756">
    <property type="entry name" value="UDP-Glycosyltransferase/glycogen phosphorylase"/>
    <property type="match status" value="1"/>
</dbReference>
<protein>
    <submittedName>
        <fullName evidence="2">Glycosyltransferase</fullName>
    </submittedName>
</protein>
<gene>
    <name evidence="2" type="ORF">RM540_02445</name>
</gene>
<dbReference type="PANTHER" id="PTHR12526">
    <property type="entry name" value="GLYCOSYLTRANSFERASE"/>
    <property type="match status" value="1"/>
</dbReference>
<organism evidence="2 3">
    <name type="scientific">Rubrivirga litoralis</name>
    <dbReference type="NCBI Taxonomy" id="3075598"/>
    <lineage>
        <taxon>Bacteria</taxon>
        <taxon>Pseudomonadati</taxon>
        <taxon>Rhodothermota</taxon>
        <taxon>Rhodothermia</taxon>
        <taxon>Rhodothermales</taxon>
        <taxon>Rubricoccaceae</taxon>
        <taxon>Rubrivirga</taxon>
    </lineage>
</organism>
<evidence type="ECO:0000313" key="3">
    <source>
        <dbReference type="Proteomes" id="UP001267426"/>
    </source>
</evidence>
<proteinExistence type="predicted"/>
<keyword evidence="3" id="KW-1185">Reference proteome</keyword>
<name>A0ABU3BMT4_9BACT</name>
<accession>A0ABU3BMT4</accession>
<dbReference type="Gene3D" id="3.40.50.2000">
    <property type="entry name" value="Glycogen Phosphorylase B"/>
    <property type="match status" value="2"/>
</dbReference>
<dbReference type="Pfam" id="PF13692">
    <property type="entry name" value="Glyco_trans_1_4"/>
    <property type="match status" value="1"/>
</dbReference>
<dbReference type="InterPro" id="IPR028098">
    <property type="entry name" value="Glyco_trans_4-like_N"/>
</dbReference>
<comment type="caution">
    <text evidence="2">The sequence shown here is derived from an EMBL/GenBank/DDBJ whole genome shotgun (WGS) entry which is preliminary data.</text>
</comment>
<feature type="domain" description="Glycosyltransferase subfamily 4-like N-terminal" evidence="1">
    <location>
        <begin position="14"/>
        <end position="195"/>
    </location>
</feature>
<dbReference type="Pfam" id="PF13579">
    <property type="entry name" value="Glyco_trans_4_4"/>
    <property type="match status" value="1"/>
</dbReference>
<sequence length="415" mass="43546">MRIYLHDYGRYAFITDLGRALAARGHTVRLGYSATNLVPQDLLERRPGDPATFSVDPIAAPPVDKRARSVGGLVARRRSEAAYGRAAAEHVAAFGADVVLCANTPLDALGAVMGAARGSGAAFVNWLMDVLSTGARAVLAERFGRGGDLAGRAFEWREGRLLRAADAVVAITDDFRPLLDRWGVEARRVAVVENWAPLADLPARPKDNAWARAHGLAEIPVVLYSGTLGMKHDPALLLALARRLEQTGADRKPADRKPAGRLVVVSEGDGADWLAARQAEGGAGALTLLPFQPFEAFPDVLGTGDVMAAVLEPGASAVSVPSKVLAYLCAGRPTVLSVPADNLAARTVVNAGAGETAPPGDAGAFADRVLALLADDGRRAAMGARARAYAEAAFDLDAVADRFEAVLADAVARRR</sequence>
<dbReference type="RefSeq" id="WP_311661805.1">
    <property type="nucleotide sequence ID" value="NZ_JAVRHT010000003.1"/>
</dbReference>
<evidence type="ECO:0000313" key="2">
    <source>
        <dbReference type="EMBL" id="MDT0630596.1"/>
    </source>
</evidence>